<reference evidence="1" key="1">
    <citation type="journal article" date="2021" name="Proc. Natl. Acad. Sci. U.S.A.">
        <title>A Catalog of Tens of Thousands of Viruses from Human Metagenomes Reveals Hidden Associations with Chronic Diseases.</title>
        <authorList>
            <person name="Tisza M.J."/>
            <person name="Buck C.B."/>
        </authorList>
    </citation>
    <scope>NUCLEOTIDE SEQUENCE</scope>
    <source>
        <strain evidence="1">Ctu1o13</strain>
    </source>
</reference>
<proteinExistence type="predicted"/>
<evidence type="ECO:0000313" key="1">
    <source>
        <dbReference type="EMBL" id="DAF99708.1"/>
    </source>
</evidence>
<organism evidence="1">
    <name type="scientific">Siphoviridae sp. ctu1o13</name>
    <dbReference type="NCBI Taxonomy" id="2825711"/>
    <lineage>
        <taxon>Viruses</taxon>
        <taxon>Duplodnaviria</taxon>
        <taxon>Heunggongvirae</taxon>
        <taxon>Uroviricota</taxon>
        <taxon>Caudoviricetes</taxon>
    </lineage>
</organism>
<name>A0A8S5UZ35_9CAUD</name>
<protein>
    <submittedName>
        <fullName evidence="1">Uncharacterized protein</fullName>
    </submittedName>
</protein>
<sequence>MRLISASVSSFCFGVRIRYSAAAACTCASILRPHFRYSSLCSTTGV</sequence>
<accession>A0A8S5UZ35</accession>
<dbReference type="EMBL" id="BK016170">
    <property type="protein sequence ID" value="DAF99708.1"/>
    <property type="molecule type" value="Genomic_DNA"/>
</dbReference>